<sequence>MNKERKKFETPTRRSPFQMLMIYYMAAIALSTILLSLPVSHKPGIDIPFIDIVFTAVSAISVTGLSTISIADSLSTTGIIFLALMMQIGAVGIMAIGTILWVVLGKRIGFKERSMIMTDQNQTHFNGMVQLIKNIIFLLLAVEAAFFIILGIYFMGYYDSVGEAFLQGFFMVISSVTNGGFDITGQSMIPFQSDYFVQIISMVLIIIGAIGYPVIIEIKEYLLHKRKLKKQFHFSLFTKLTTVTFFSLVLVGAFGIYLFDINGFFKGVVWHESFFYALFQSVTTRSGGLATMDLTLLSDTNHLFMSAWMFIGASPSSAGGGIRTTTFALVLIFLFTFIRGGRSVKIFHREVYEVDLNKAVTVTFFAIMVVFSSVIILSYLEPYSLDALIFEVTSAFGTVGLSLGVTGDLTTFSKIILMILMFIGRVGILTFLLVFRRKKDPAKFNYPKERMIIG</sequence>
<dbReference type="STRING" id="545501.BN997_04415"/>
<dbReference type="InterPro" id="IPR003445">
    <property type="entry name" value="Cat_transpt"/>
</dbReference>
<dbReference type="Proteomes" id="UP000040453">
    <property type="component" value="Unassembled WGS sequence"/>
</dbReference>
<feature type="transmembrane region" description="Helical" evidence="8">
    <location>
        <begin position="236"/>
        <end position="259"/>
    </location>
</feature>
<evidence type="ECO:0000256" key="8">
    <source>
        <dbReference type="SAM" id="Phobius"/>
    </source>
</evidence>
<evidence type="ECO:0000313" key="10">
    <source>
        <dbReference type="Proteomes" id="UP000040453"/>
    </source>
</evidence>
<dbReference type="EMBL" id="CDGG01000001">
    <property type="protein sequence ID" value="CEI84466.1"/>
    <property type="molecule type" value="Genomic_DNA"/>
</dbReference>
<protein>
    <submittedName>
        <fullName evidence="9">Ktr system potassium uptake protein B</fullName>
    </submittedName>
</protein>
<name>A0A0A1N0H6_9BACI</name>
<dbReference type="AlphaFoldDB" id="A0A0A1N0H6"/>
<evidence type="ECO:0000256" key="2">
    <source>
        <dbReference type="ARBA" id="ARBA00022448"/>
    </source>
</evidence>
<feature type="transmembrane region" description="Helical" evidence="8">
    <location>
        <begin position="49"/>
        <end position="71"/>
    </location>
</feature>
<dbReference type="GO" id="GO:0005886">
    <property type="term" value="C:plasma membrane"/>
    <property type="evidence" value="ECO:0007669"/>
    <property type="project" value="UniProtKB-SubCell"/>
</dbReference>
<evidence type="ECO:0000256" key="1">
    <source>
        <dbReference type="ARBA" id="ARBA00004651"/>
    </source>
</evidence>
<dbReference type="Pfam" id="PF02386">
    <property type="entry name" value="TrkH"/>
    <property type="match status" value="1"/>
</dbReference>
<dbReference type="GO" id="GO:0030001">
    <property type="term" value="P:metal ion transport"/>
    <property type="evidence" value="ECO:0007669"/>
    <property type="project" value="UniProtKB-ARBA"/>
</dbReference>
<feature type="transmembrane region" description="Helical" evidence="8">
    <location>
        <begin position="318"/>
        <end position="338"/>
    </location>
</feature>
<evidence type="ECO:0000256" key="3">
    <source>
        <dbReference type="ARBA" id="ARBA00022475"/>
    </source>
</evidence>
<proteinExistence type="predicted"/>
<dbReference type="PANTHER" id="PTHR32024">
    <property type="entry name" value="TRK SYSTEM POTASSIUM UPTAKE PROTEIN TRKG-RELATED"/>
    <property type="match status" value="1"/>
</dbReference>
<accession>A0A0A1N0H6</accession>
<evidence type="ECO:0000256" key="6">
    <source>
        <dbReference type="ARBA" id="ARBA00023065"/>
    </source>
</evidence>
<gene>
    <name evidence="9" type="primary">ktrB</name>
    <name evidence="9" type="ORF">BN997_04415</name>
</gene>
<feature type="transmembrane region" description="Helical" evidence="8">
    <location>
        <begin position="135"/>
        <end position="156"/>
    </location>
</feature>
<dbReference type="OrthoDB" id="9810952at2"/>
<evidence type="ECO:0000256" key="4">
    <source>
        <dbReference type="ARBA" id="ARBA00022692"/>
    </source>
</evidence>
<keyword evidence="3" id="KW-1003">Cell membrane</keyword>
<feature type="transmembrane region" description="Helical" evidence="8">
    <location>
        <begin position="77"/>
        <end position="104"/>
    </location>
</feature>
<keyword evidence="2" id="KW-0813">Transport</keyword>
<evidence type="ECO:0000256" key="7">
    <source>
        <dbReference type="ARBA" id="ARBA00023136"/>
    </source>
</evidence>
<dbReference type="PANTHER" id="PTHR32024:SF4">
    <property type="entry name" value="KTR SYSTEM POTASSIUM UPTAKE PROTEIN D"/>
    <property type="match status" value="1"/>
</dbReference>
<keyword evidence="10" id="KW-1185">Reference proteome</keyword>
<keyword evidence="7 8" id="KW-0472">Membrane</keyword>
<keyword evidence="5 8" id="KW-1133">Transmembrane helix</keyword>
<keyword evidence="4 8" id="KW-0812">Transmembrane</keyword>
<reference evidence="9 10" key="1">
    <citation type="submission" date="2014-11" db="EMBL/GenBank/DDBJ databases">
        <authorList>
            <person name="Urmite Genomes Urmite Genomes"/>
        </authorList>
    </citation>
    <scope>NUCLEOTIDE SEQUENCE [LARGE SCALE GENOMIC DNA]</scope>
    <source>
        <strain evidence="9 10">Oc5</strain>
    </source>
</reference>
<feature type="transmembrane region" description="Helical" evidence="8">
    <location>
        <begin position="195"/>
        <end position="215"/>
    </location>
</feature>
<feature type="transmembrane region" description="Helical" evidence="8">
    <location>
        <begin position="20"/>
        <end position="37"/>
    </location>
</feature>
<dbReference type="GO" id="GO:0008324">
    <property type="term" value="F:monoatomic cation transmembrane transporter activity"/>
    <property type="evidence" value="ECO:0007669"/>
    <property type="project" value="InterPro"/>
</dbReference>
<organism evidence="9 10">
    <name type="scientific">Oceanobacillus oncorhynchi</name>
    <dbReference type="NCBI Taxonomy" id="545501"/>
    <lineage>
        <taxon>Bacteria</taxon>
        <taxon>Bacillati</taxon>
        <taxon>Bacillota</taxon>
        <taxon>Bacilli</taxon>
        <taxon>Bacillales</taxon>
        <taxon>Bacillaceae</taxon>
        <taxon>Oceanobacillus</taxon>
    </lineage>
</organism>
<feature type="transmembrane region" description="Helical" evidence="8">
    <location>
        <begin position="359"/>
        <end position="380"/>
    </location>
</feature>
<dbReference type="RefSeq" id="WP_042535309.1">
    <property type="nucleotide sequence ID" value="NZ_CDGG01000001.1"/>
</dbReference>
<feature type="transmembrane region" description="Helical" evidence="8">
    <location>
        <begin position="415"/>
        <end position="435"/>
    </location>
</feature>
<evidence type="ECO:0000313" key="9">
    <source>
        <dbReference type="EMBL" id="CEI84466.1"/>
    </source>
</evidence>
<keyword evidence="6" id="KW-0406">Ion transport</keyword>
<comment type="subcellular location">
    <subcellularLocation>
        <location evidence="1">Cell membrane</location>
        <topology evidence="1">Multi-pass membrane protein</topology>
    </subcellularLocation>
</comment>
<evidence type="ECO:0000256" key="5">
    <source>
        <dbReference type="ARBA" id="ARBA00022989"/>
    </source>
</evidence>